<dbReference type="EMBL" id="PFEA01000033">
    <property type="protein sequence ID" value="PJE59776.1"/>
    <property type="molecule type" value="Genomic_DNA"/>
</dbReference>
<dbReference type="Proteomes" id="UP000231086">
    <property type="component" value="Unassembled WGS sequence"/>
</dbReference>
<feature type="compositionally biased region" description="Basic and acidic residues" evidence="1">
    <location>
        <begin position="576"/>
        <end position="588"/>
    </location>
</feature>
<dbReference type="InterPro" id="IPR026363">
    <property type="entry name" value="CxxC-x17-CxxC_dom"/>
</dbReference>
<dbReference type="Gene3D" id="3.40.50.300">
    <property type="entry name" value="P-loop containing nucleotide triphosphate hydrolases"/>
    <property type="match status" value="2"/>
</dbReference>
<accession>A0A2M8KIN0</accession>
<feature type="domain" description="CxxC-x17-CxxC" evidence="3">
    <location>
        <begin position="460"/>
        <end position="489"/>
    </location>
</feature>
<dbReference type="AlphaFoldDB" id="A0A2M8KIN0"/>
<gene>
    <name evidence="4" type="ORF">COU85_01795</name>
</gene>
<evidence type="ECO:0000313" key="4">
    <source>
        <dbReference type="EMBL" id="PJE59776.1"/>
    </source>
</evidence>
<evidence type="ECO:0000259" key="2">
    <source>
        <dbReference type="Pfam" id="PF10412"/>
    </source>
</evidence>
<feature type="domain" description="Type IV secretion system coupling protein TraD DNA-binding" evidence="2">
    <location>
        <begin position="28"/>
        <end position="343"/>
    </location>
</feature>
<organism evidence="4 5">
    <name type="scientific">Candidatus Portnoybacteria bacterium CG10_big_fil_rev_8_21_14_0_10_44_7</name>
    <dbReference type="NCBI Taxonomy" id="1974816"/>
    <lineage>
        <taxon>Bacteria</taxon>
        <taxon>Candidatus Portnoyibacteriota</taxon>
    </lineage>
</organism>
<dbReference type="Pfam" id="PF10412">
    <property type="entry name" value="TrwB_AAD_bind"/>
    <property type="match status" value="1"/>
</dbReference>
<evidence type="ECO:0000259" key="3">
    <source>
        <dbReference type="Pfam" id="PF23477"/>
    </source>
</evidence>
<dbReference type="InterPro" id="IPR019476">
    <property type="entry name" value="T4SS_TraD_DNA-bd"/>
</dbReference>
<evidence type="ECO:0000256" key="1">
    <source>
        <dbReference type="SAM" id="MobiDB-lite"/>
    </source>
</evidence>
<name>A0A2M8KIN0_9BACT</name>
<dbReference type="PANTHER" id="PTHR30121">
    <property type="entry name" value="UNCHARACTERIZED PROTEIN YJGR-RELATED"/>
    <property type="match status" value="1"/>
</dbReference>
<dbReference type="PANTHER" id="PTHR30121:SF11">
    <property type="entry name" value="AAA+ ATPASE DOMAIN-CONTAINING PROTEIN"/>
    <property type="match status" value="1"/>
</dbReference>
<dbReference type="SUPFAM" id="SSF52540">
    <property type="entry name" value="P-loop containing nucleoside triphosphate hydrolases"/>
    <property type="match status" value="1"/>
</dbReference>
<dbReference type="Pfam" id="PF23477">
    <property type="entry name" value="zf_Tbcl_2"/>
    <property type="match status" value="1"/>
</dbReference>
<dbReference type="InterPro" id="IPR051162">
    <property type="entry name" value="T4SS_component"/>
</dbReference>
<dbReference type="CDD" id="cd01127">
    <property type="entry name" value="TrwB_TraG_TraD_VirD4"/>
    <property type="match status" value="1"/>
</dbReference>
<feature type="region of interest" description="Disordered" evidence="1">
    <location>
        <begin position="560"/>
        <end position="588"/>
    </location>
</feature>
<dbReference type="InterPro" id="IPR027417">
    <property type="entry name" value="P-loop_NTPase"/>
</dbReference>
<evidence type="ECO:0000313" key="5">
    <source>
        <dbReference type="Proteomes" id="UP000231086"/>
    </source>
</evidence>
<protein>
    <submittedName>
        <fullName evidence="4">Uncharacterized protein</fullName>
    </submittedName>
</protein>
<proteinExistence type="predicted"/>
<comment type="caution">
    <text evidence="4">The sequence shown here is derived from an EMBL/GenBank/DDBJ whole genome shotgun (WGS) entry which is preliminary data.</text>
</comment>
<reference evidence="5" key="1">
    <citation type="submission" date="2017-09" db="EMBL/GenBank/DDBJ databases">
        <title>Depth-based differentiation of microbial function through sediment-hosted aquifers and enrichment of novel symbionts in the deep terrestrial subsurface.</title>
        <authorList>
            <person name="Probst A.J."/>
            <person name="Ladd B."/>
            <person name="Jarett J.K."/>
            <person name="Geller-Mcgrath D.E."/>
            <person name="Sieber C.M.K."/>
            <person name="Emerson J.B."/>
            <person name="Anantharaman K."/>
            <person name="Thomas B.C."/>
            <person name="Malmstrom R."/>
            <person name="Stieglmeier M."/>
            <person name="Klingl A."/>
            <person name="Woyke T."/>
            <person name="Ryan C.M."/>
            <person name="Banfield J.F."/>
        </authorList>
    </citation>
    <scope>NUCLEOTIDE SEQUENCE [LARGE SCALE GENOMIC DNA]</scope>
</reference>
<sequence length="588" mass="66752">MAEEPIIFFAKTNFRNEEKNFGIKAVDRRRHMYVVGKTGMGKTTMIQNMAIQDIKNGHGLAVVDPHGEFAEELLDHVPAGRINDVIYFNPADLEWPIAFNAIEKVSLKDREIVVSGLMAIFKKIWPDVWSARMEYILNNTLWALIERPGTTLLGINRMLADKDYRDKIISSLTDPATKAYWLNEFNKYPDRFREEAVAPIQNKVGQFISSPLIRNIIGQTRSSIDMRQVMDGGKILILNLSKGKIGEEASRLLGALFITKLQLAAMSRVDVPESDRKDFYLYVDEFQNFATDSFANILSEARKYRLSLILAHQYIRQLITNESTKVKDAVFGNVGTMISFRVGAEDAEFLEKEFFPEFNAQDFVNLSFANIYIKLTIDGVTSRPFSALTLPPIPTLEKTEREKIMRVSRERYGRPRQEVEEKIARWSGVMGDDNLASVSLPENKLRRKSARPAAAGPVFTDKCWRCGVAVQLNFKPDGQRPIYCKDCLKGTQREQARAQQETGQNSWRLKTKAVSKKQPAEEEITLAQAVSVDRRQKKPKKEKPPVDLAALRQTLQEVLQSAKSTVPKEKKAKNSQKGELRAGEDVEI</sequence>